<dbReference type="Proteomes" id="UP001321498">
    <property type="component" value="Chromosome"/>
</dbReference>
<keyword evidence="4 6" id="KW-1133">Transmembrane helix</keyword>
<feature type="transmembrane region" description="Helical" evidence="6">
    <location>
        <begin position="285"/>
        <end position="306"/>
    </location>
</feature>
<feature type="transmembrane region" description="Helical" evidence="6">
    <location>
        <begin position="91"/>
        <end position="110"/>
    </location>
</feature>
<feature type="transmembrane region" description="Helical" evidence="6">
    <location>
        <begin position="312"/>
        <end position="334"/>
    </location>
</feature>
<proteinExistence type="predicted"/>
<feature type="transmembrane region" description="Helical" evidence="6">
    <location>
        <begin position="219"/>
        <end position="240"/>
    </location>
</feature>
<feature type="transmembrane region" description="Helical" evidence="6">
    <location>
        <begin position="116"/>
        <end position="138"/>
    </location>
</feature>
<gene>
    <name evidence="8" type="ORF">GCM10025866_20540</name>
</gene>
<dbReference type="PANTHER" id="PTHR43124">
    <property type="entry name" value="PURINE EFFLUX PUMP PBUE"/>
    <property type="match status" value="1"/>
</dbReference>
<dbReference type="EMBL" id="AP027731">
    <property type="protein sequence ID" value="BDZ46145.1"/>
    <property type="molecule type" value="Genomic_DNA"/>
</dbReference>
<dbReference type="SUPFAM" id="SSF103473">
    <property type="entry name" value="MFS general substrate transporter"/>
    <property type="match status" value="1"/>
</dbReference>
<feature type="domain" description="Major facilitator superfamily (MFS) profile" evidence="7">
    <location>
        <begin position="25"/>
        <end position="394"/>
    </location>
</feature>
<feature type="transmembrane region" description="Helical" evidence="6">
    <location>
        <begin position="372"/>
        <end position="390"/>
    </location>
</feature>
<sequence>MTFSTVGSGTLPLPASVPRRLPLAALIVLALIGFLLVSIETMPAGLLPDIADGMSTSEGTVGLFVSAYALGTMIVTVPAISLTRRFRRRPLLLAGVAGLALGNTVTALSSDVVLSLVSRFVAGSFSGILWGMLAAYALRISPPTRSGVALSIMSVGAPLGFAFGTPLGAWIGSVTDWRWSFLAFTGLAILVTGLVLFVVPDAGGQPAAAQLPLGRVFALRGVPIVLAVIAVWMLAHSTIYTYVAPYLRATGTGIPPELMLLVYGLASLLGVGLTGALLDRHPAPLLHLSVAAFVAAAAVLLVAHAFAPALLVAAALWGVSFGGASAQLQAALTVSGGENSDVANSFLPVAFNLAIFGAGILGAALLVPFDGLALPVASIGLGLVALLLTFSGRRSAFIRR</sequence>
<dbReference type="PROSITE" id="PS50850">
    <property type="entry name" value="MFS"/>
    <property type="match status" value="1"/>
</dbReference>
<dbReference type="InterPro" id="IPR050189">
    <property type="entry name" value="MFS_Efflux_Transporters"/>
</dbReference>
<evidence type="ECO:0000259" key="7">
    <source>
        <dbReference type="PROSITE" id="PS50850"/>
    </source>
</evidence>
<feature type="transmembrane region" description="Helical" evidence="6">
    <location>
        <begin position="177"/>
        <end position="199"/>
    </location>
</feature>
<evidence type="ECO:0000256" key="1">
    <source>
        <dbReference type="ARBA" id="ARBA00004651"/>
    </source>
</evidence>
<feature type="transmembrane region" description="Helical" evidence="6">
    <location>
        <begin position="346"/>
        <end position="366"/>
    </location>
</feature>
<evidence type="ECO:0000256" key="5">
    <source>
        <dbReference type="ARBA" id="ARBA00023136"/>
    </source>
</evidence>
<evidence type="ECO:0000256" key="6">
    <source>
        <dbReference type="SAM" id="Phobius"/>
    </source>
</evidence>
<evidence type="ECO:0000256" key="2">
    <source>
        <dbReference type="ARBA" id="ARBA00022475"/>
    </source>
</evidence>
<dbReference type="PANTHER" id="PTHR43124:SF3">
    <property type="entry name" value="CHLORAMPHENICOL EFFLUX PUMP RV0191"/>
    <property type="match status" value="1"/>
</dbReference>
<dbReference type="RefSeq" id="WP_286276239.1">
    <property type="nucleotide sequence ID" value="NZ_AP027731.1"/>
</dbReference>
<dbReference type="Pfam" id="PF07690">
    <property type="entry name" value="MFS_1"/>
    <property type="match status" value="1"/>
</dbReference>
<name>A0ABN6XR72_9MICO</name>
<dbReference type="Gene3D" id="1.20.1250.20">
    <property type="entry name" value="MFS general substrate transporter like domains"/>
    <property type="match status" value="1"/>
</dbReference>
<organism evidence="8 9">
    <name type="scientific">Naasia aerilata</name>
    <dbReference type="NCBI Taxonomy" id="1162966"/>
    <lineage>
        <taxon>Bacteria</taxon>
        <taxon>Bacillati</taxon>
        <taxon>Actinomycetota</taxon>
        <taxon>Actinomycetes</taxon>
        <taxon>Micrococcales</taxon>
        <taxon>Microbacteriaceae</taxon>
        <taxon>Naasia</taxon>
    </lineage>
</organism>
<feature type="transmembrane region" description="Helical" evidence="6">
    <location>
        <begin position="59"/>
        <end position="79"/>
    </location>
</feature>
<evidence type="ECO:0000313" key="9">
    <source>
        <dbReference type="Proteomes" id="UP001321498"/>
    </source>
</evidence>
<keyword evidence="9" id="KW-1185">Reference proteome</keyword>
<keyword evidence="5 6" id="KW-0472">Membrane</keyword>
<keyword evidence="3 6" id="KW-0812">Transmembrane</keyword>
<evidence type="ECO:0000256" key="4">
    <source>
        <dbReference type="ARBA" id="ARBA00022989"/>
    </source>
</evidence>
<keyword evidence="2" id="KW-1003">Cell membrane</keyword>
<feature type="transmembrane region" description="Helical" evidence="6">
    <location>
        <begin position="260"/>
        <end position="278"/>
    </location>
</feature>
<accession>A0ABN6XR72</accession>
<evidence type="ECO:0000256" key="3">
    <source>
        <dbReference type="ARBA" id="ARBA00022692"/>
    </source>
</evidence>
<dbReference type="InterPro" id="IPR036259">
    <property type="entry name" value="MFS_trans_sf"/>
</dbReference>
<evidence type="ECO:0000313" key="8">
    <source>
        <dbReference type="EMBL" id="BDZ46145.1"/>
    </source>
</evidence>
<dbReference type="InterPro" id="IPR011701">
    <property type="entry name" value="MFS"/>
</dbReference>
<protein>
    <submittedName>
        <fullName evidence="8">MFS transporter</fullName>
    </submittedName>
</protein>
<feature type="transmembrane region" description="Helical" evidence="6">
    <location>
        <begin position="21"/>
        <end position="39"/>
    </location>
</feature>
<reference evidence="9" key="1">
    <citation type="journal article" date="2019" name="Int. J. Syst. Evol. Microbiol.">
        <title>The Global Catalogue of Microorganisms (GCM) 10K type strain sequencing project: providing services to taxonomists for standard genome sequencing and annotation.</title>
        <authorList>
            <consortium name="The Broad Institute Genomics Platform"/>
            <consortium name="The Broad Institute Genome Sequencing Center for Infectious Disease"/>
            <person name="Wu L."/>
            <person name="Ma J."/>
        </authorList>
    </citation>
    <scope>NUCLEOTIDE SEQUENCE [LARGE SCALE GENOMIC DNA]</scope>
    <source>
        <strain evidence="9">NBRC 108725</strain>
    </source>
</reference>
<comment type="subcellular location">
    <subcellularLocation>
        <location evidence="1">Cell membrane</location>
        <topology evidence="1">Multi-pass membrane protein</topology>
    </subcellularLocation>
</comment>
<dbReference type="InterPro" id="IPR020846">
    <property type="entry name" value="MFS_dom"/>
</dbReference>
<feature type="transmembrane region" description="Helical" evidence="6">
    <location>
        <begin position="150"/>
        <end position="171"/>
    </location>
</feature>